<dbReference type="PANTHER" id="PTHR10579">
    <property type="entry name" value="CALCIUM-ACTIVATED CHLORIDE CHANNEL REGULATOR"/>
    <property type="match status" value="1"/>
</dbReference>
<dbReference type="PROSITE" id="PS50234">
    <property type="entry name" value="VWFA"/>
    <property type="match status" value="1"/>
</dbReference>
<reference evidence="3" key="1">
    <citation type="journal article" date="2019" name="Int. J. Syst. Evol. Microbiol.">
        <title>The Global Catalogue of Microorganisms (GCM) 10K type strain sequencing project: providing services to taxonomists for standard genome sequencing and annotation.</title>
        <authorList>
            <consortium name="The Broad Institute Genomics Platform"/>
            <consortium name="The Broad Institute Genome Sequencing Center for Infectious Disease"/>
            <person name="Wu L."/>
            <person name="Ma J."/>
        </authorList>
    </citation>
    <scope>NUCLEOTIDE SEQUENCE [LARGE SCALE GENOMIC DNA]</scope>
    <source>
        <strain evidence="3">KCTC 33676</strain>
    </source>
</reference>
<dbReference type="InterPro" id="IPR051266">
    <property type="entry name" value="CLCR"/>
</dbReference>
<accession>A0ABW5RC80</accession>
<evidence type="ECO:0000259" key="1">
    <source>
        <dbReference type="PROSITE" id="PS50234"/>
    </source>
</evidence>
<gene>
    <name evidence="2" type="ORF">ACFSUC_13375</name>
</gene>
<dbReference type="PANTHER" id="PTHR10579:SF43">
    <property type="entry name" value="ZINC FINGER (C3HC4-TYPE RING FINGER) FAMILY PROTEIN"/>
    <property type="match status" value="1"/>
</dbReference>
<feature type="domain" description="VWFA" evidence="1">
    <location>
        <begin position="72"/>
        <end position="264"/>
    </location>
</feature>
<dbReference type="Pfam" id="PF00092">
    <property type="entry name" value="VWA"/>
    <property type="match status" value="1"/>
</dbReference>
<dbReference type="Proteomes" id="UP001597497">
    <property type="component" value="Unassembled WGS sequence"/>
</dbReference>
<dbReference type="EMBL" id="JBHUMM010000042">
    <property type="protein sequence ID" value="MFD2672553.1"/>
    <property type="molecule type" value="Genomic_DNA"/>
</dbReference>
<organism evidence="2 3">
    <name type="scientific">Marinicrinis sediminis</name>
    <dbReference type="NCBI Taxonomy" id="1652465"/>
    <lineage>
        <taxon>Bacteria</taxon>
        <taxon>Bacillati</taxon>
        <taxon>Bacillota</taxon>
        <taxon>Bacilli</taxon>
        <taxon>Bacillales</taxon>
        <taxon>Paenibacillaceae</taxon>
    </lineage>
</organism>
<comment type="caution">
    <text evidence="2">The sequence shown here is derived from an EMBL/GenBank/DDBJ whole genome shotgun (WGS) entry which is preliminary data.</text>
</comment>
<dbReference type="InterPro" id="IPR002035">
    <property type="entry name" value="VWF_A"/>
</dbReference>
<dbReference type="InterPro" id="IPR036465">
    <property type="entry name" value="vWFA_dom_sf"/>
</dbReference>
<protein>
    <submittedName>
        <fullName evidence="2">VWA domain-containing protein</fullName>
    </submittedName>
</protein>
<dbReference type="SUPFAM" id="SSF53300">
    <property type="entry name" value="vWA-like"/>
    <property type="match status" value="1"/>
</dbReference>
<sequence>MRSFKRFKPLLSLLTAMTLLLSLWPGITVASSTLHLVGNRSVANTNYMVGDQVILQYCIDPEGSYEPRDPVDISFVFDVSGSMGWPMSSTSTKKRIAVAKESSNLLVDKFASTDLNDQIGVIKFSGSARVIQNLTTDFTKVREKINGLNTGGGTNIHHGLMVGYDQIEDSTRSPFIVLLTDGAATYYYDKENNQYKHHRQRAKDAALDEAKDIGEKGVPIYPIAMAVDGSDVDIDLLRSMAEETGGIFFEATDEESLDQVFTELSEVLDASITNVKIKQPLPAGFELVEGQNHVSLNQGMLQVVKNSIPHEDPNYNCQMSVQLRYTGSEGTVELEPAKVSYDVTQESRQFVIDDPIRLNFSEKTLSMNGTATPADNPTTTETANWPIDHRLRVEYDLDAIGNLASVYSRGSLRDISITHILPAGVTAPSAAGQGWTVSEVEIEGKVRKKMQIELSDIQYHSDAFASEPETKDLVLSFEQLAIGDTVRLGGSKSDDLTLSYTDNHGNTQTVQLDNKLPSLKLSQKSLTMQGKAYLAPALTSAQRAAWSSKDILQLRYDLEPLGNLFQNRGTAILENVQLVHVLPVGVEEVSQNPDYKGDTVLGGIERPELRYRLGTVTYTNGQFSPAQIEKTAQLSFSSFESDQTVTLNEPGVIYVSFTDNLGINRTVRLDNQLGNLNIIVPVDGIAPVIDLSAIRQNTDDPEISISVEDDSRLVKLTYKVYKNGSTTAIASTTVINNDGNNTKSWKKNIQLSDLIPQADQRPGWYRIDVYAEDEYENHKTETLYFTANPGPEITLEAIKSGTDTTYVPGTASNKPVQITVTAQSILQDSRWKTTFTQYEYQVTDSASPASNGWKPLKSNKLVISKTGISYVHVRITEKVTHPDDDRTYTVTNDQVIQVRIDYNQNRY</sequence>
<dbReference type="RefSeq" id="WP_379930117.1">
    <property type="nucleotide sequence ID" value="NZ_JBHUMM010000042.1"/>
</dbReference>
<dbReference type="SMART" id="SM00327">
    <property type="entry name" value="VWA"/>
    <property type="match status" value="1"/>
</dbReference>
<evidence type="ECO:0000313" key="3">
    <source>
        <dbReference type="Proteomes" id="UP001597497"/>
    </source>
</evidence>
<proteinExistence type="predicted"/>
<keyword evidence="3" id="KW-1185">Reference proteome</keyword>
<evidence type="ECO:0000313" key="2">
    <source>
        <dbReference type="EMBL" id="MFD2672553.1"/>
    </source>
</evidence>
<name>A0ABW5RC80_9BACL</name>
<dbReference type="CDD" id="cd00198">
    <property type="entry name" value="vWFA"/>
    <property type="match status" value="1"/>
</dbReference>
<dbReference type="Gene3D" id="3.40.50.410">
    <property type="entry name" value="von Willebrand factor, type A domain"/>
    <property type="match status" value="1"/>
</dbReference>